<dbReference type="Proteomes" id="UP000006038">
    <property type="component" value="Unassembled WGS sequence"/>
</dbReference>
<dbReference type="PANTHER" id="PTHR35161:SF20">
    <property type="entry name" value="UBIQUITIN-LIKE DOMAIN-CONTAINING PROTEIN"/>
    <property type="match status" value="1"/>
</dbReference>
<dbReference type="OMA" id="HARTFME"/>
<dbReference type="Gramene" id="OB0071G10020.1">
    <property type="protein sequence ID" value="OB0071G10020.1"/>
    <property type="gene ID" value="OB0071G10020"/>
</dbReference>
<reference evidence="1" key="1">
    <citation type="submission" date="2015-06" db="UniProtKB">
        <authorList>
            <consortium name="EnsemblPlants"/>
        </authorList>
    </citation>
    <scope>IDENTIFICATION</scope>
</reference>
<proteinExistence type="predicted"/>
<dbReference type="EnsemblPlants" id="OB0071G10020.1">
    <property type="protein sequence ID" value="OB0071G10020.1"/>
    <property type="gene ID" value="OB0071G10020"/>
</dbReference>
<evidence type="ECO:0000313" key="2">
    <source>
        <dbReference type="Proteomes" id="UP000006038"/>
    </source>
</evidence>
<name>J3KUN8_ORYBR</name>
<sequence>MTFDEKFDRNDMAKWFYKVAIDPDLQGQSSHPPVKRHRWVNFFSYFASYNIKAVLNHVSEVHQNQKSYNGAFTSANIIFQNGAVSIVGIPTVEFTKDTCAGDFYKLYSIFKAKFAPHIPLYFDHLLGYLETCPDKANSNDEAIVAFIINHPCLQSYLSRMGQIEHLANMWHRHPGHSKMNESAMGNYSWYPLADSAPVLHDVFVYGPNGDAYFLNGTWYDLNTLYTDDAKGCLHFANNFLKHAPNSFMLHQVEAALSFNLKNFLPMILLNLARLAQKQPLGRQYIIDVLSNKLADRSTGN</sequence>
<keyword evidence="2" id="KW-1185">Reference proteome</keyword>
<dbReference type="HOGENOM" id="CLU_928657_0_0_1"/>
<dbReference type="AlphaFoldDB" id="J3KUN8"/>
<organism evidence="1">
    <name type="scientific">Oryza brachyantha</name>
    <name type="common">malo sina</name>
    <dbReference type="NCBI Taxonomy" id="4533"/>
    <lineage>
        <taxon>Eukaryota</taxon>
        <taxon>Viridiplantae</taxon>
        <taxon>Streptophyta</taxon>
        <taxon>Embryophyta</taxon>
        <taxon>Tracheophyta</taxon>
        <taxon>Spermatophyta</taxon>
        <taxon>Magnoliopsida</taxon>
        <taxon>Liliopsida</taxon>
        <taxon>Poales</taxon>
        <taxon>Poaceae</taxon>
        <taxon>BOP clade</taxon>
        <taxon>Oryzoideae</taxon>
        <taxon>Oryzeae</taxon>
        <taxon>Oryzinae</taxon>
        <taxon>Oryza</taxon>
    </lineage>
</organism>
<dbReference type="PANTHER" id="PTHR35161">
    <property type="entry name" value="OS02G0303100 PROTEIN"/>
    <property type="match status" value="1"/>
</dbReference>
<protein>
    <submittedName>
        <fullName evidence="1">Uncharacterized protein</fullName>
    </submittedName>
</protein>
<evidence type="ECO:0000313" key="1">
    <source>
        <dbReference type="EnsemblPlants" id="OB0071G10020.1"/>
    </source>
</evidence>
<accession>J3KUN8</accession>